<proteinExistence type="predicted"/>
<reference evidence="1" key="1">
    <citation type="submission" date="2021-06" db="EMBL/GenBank/DDBJ databases">
        <authorList>
            <person name="Hodson N. C."/>
            <person name="Mongue J. A."/>
            <person name="Jaron S. K."/>
        </authorList>
    </citation>
    <scope>NUCLEOTIDE SEQUENCE</scope>
</reference>
<protein>
    <submittedName>
        <fullName evidence="1">Uncharacterized protein</fullName>
    </submittedName>
</protein>
<dbReference type="EMBL" id="CAJVCH010066030">
    <property type="protein sequence ID" value="CAG7719971.1"/>
    <property type="molecule type" value="Genomic_DNA"/>
</dbReference>
<feature type="non-terminal residue" evidence="1">
    <location>
        <position position="67"/>
    </location>
</feature>
<evidence type="ECO:0000313" key="2">
    <source>
        <dbReference type="Proteomes" id="UP000708208"/>
    </source>
</evidence>
<keyword evidence="2" id="KW-1185">Reference proteome</keyword>
<organism evidence="1 2">
    <name type="scientific">Allacma fusca</name>
    <dbReference type="NCBI Taxonomy" id="39272"/>
    <lineage>
        <taxon>Eukaryota</taxon>
        <taxon>Metazoa</taxon>
        <taxon>Ecdysozoa</taxon>
        <taxon>Arthropoda</taxon>
        <taxon>Hexapoda</taxon>
        <taxon>Collembola</taxon>
        <taxon>Symphypleona</taxon>
        <taxon>Sminthuridae</taxon>
        <taxon>Allacma</taxon>
    </lineage>
</organism>
<comment type="caution">
    <text evidence="1">The sequence shown here is derived from an EMBL/GenBank/DDBJ whole genome shotgun (WGS) entry which is preliminary data.</text>
</comment>
<dbReference type="AlphaFoldDB" id="A0A8J2NNQ1"/>
<accession>A0A8J2NNQ1</accession>
<dbReference type="Proteomes" id="UP000708208">
    <property type="component" value="Unassembled WGS sequence"/>
</dbReference>
<name>A0A8J2NNQ1_9HEXA</name>
<gene>
    <name evidence="1" type="ORF">AFUS01_LOCUS9265</name>
</gene>
<sequence>MDKIMKSKWELQMEANSAKPVSSISTLQDFVFGEEDDDCSFYMDESEDEVDIEEIIELDEEYLEEEM</sequence>
<evidence type="ECO:0000313" key="1">
    <source>
        <dbReference type="EMBL" id="CAG7719971.1"/>
    </source>
</evidence>